<organism evidence="2 3">
    <name type="scientific">Streptomyces tardus</name>
    <dbReference type="NCBI Taxonomy" id="2780544"/>
    <lineage>
        <taxon>Bacteria</taxon>
        <taxon>Bacillati</taxon>
        <taxon>Actinomycetota</taxon>
        <taxon>Actinomycetes</taxon>
        <taxon>Kitasatosporales</taxon>
        <taxon>Streptomycetaceae</taxon>
        <taxon>Streptomyces</taxon>
    </lineage>
</organism>
<dbReference type="RefSeq" id="WP_211040268.1">
    <property type="nucleotide sequence ID" value="NZ_JAELVF020000001.1"/>
</dbReference>
<reference evidence="2" key="1">
    <citation type="submission" date="2021-06" db="EMBL/GenBank/DDBJ databases">
        <title>Sequencing of actinobacteria type strains.</title>
        <authorList>
            <person name="Nguyen G.-S."/>
            <person name="Wentzel A."/>
        </authorList>
    </citation>
    <scope>NUCLEOTIDE SEQUENCE</scope>
    <source>
        <strain evidence="2">P38-E01</strain>
    </source>
</reference>
<feature type="transmembrane region" description="Helical" evidence="1">
    <location>
        <begin position="358"/>
        <end position="384"/>
    </location>
</feature>
<name>A0A949JMK5_9ACTN</name>
<gene>
    <name evidence="2" type="ORF">JGS22_015235</name>
</gene>
<dbReference type="SUPFAM" id="SSF48452">
    <property type="entry name" value="TPR-like"/>
    <property type="match status" value="1"/>
</dbReference>
<keyword evidence="1" id="KW-0472">Membrane</keyword>
<dbReference type="AlphaFoldDB" id="A0A949JMK5"/>
<feature type="transmembrane region" description="Helical" evidence="1">
    <location>
        <begin position="326"/>
        <end position="346"/>
    </location>
</feature>
<dbReference type="Proteomes" id="UP000694501">
    <property type="component" value="Unassembled WGS sequence"/>
</dbReference>
<keyword evidence="1" id="KW-0812">Transmembrane</keyword>
<comment type="caution">
    <text evidence="2">The sequence shown here is derived from an EMBL/GenBank/DDBJ whole genome shotgun (WGS) entry which is preliminary data.</text>
</comment>
<evidence type="ECO:0008006" key="4">
    <source>
        <dbReference type="Google" id="ProtNLM"/>
    </source>
</evidence>
<keyword evidence="3" id="KW-1185">Reference proteome</keyword>
<dbReference type="InterPro" id="IPR011990">
    <property type="entry name" value="TPR-like_helical_dom_sf"/>
</dbReference>
<proteinExistence type="predicted"/>
<evidence type="ECO:0000256" key="1">
    <source>
        <dbReference type="SAM" id="Phobius"/>
    </source>
</evidence>
<accession>A0A949JMK5</accession>
<sequence length="390" mass="43262">MEGITARLGRVGEEDDRYLARTCEQVAEELIRAGELPSFRIEAVEARDPWAICAGLYWGMRIATRPSEVTVESCARWIEDHVSETSEDGYPIRDVISEIWAVDFAFATRHEECQEEDVSQSATDAPRESREVLKFTSLYKAGKLLANHKYASLQEFLGQSVQLRGSALAAALRAVAAYRSRNATSSHAGVLLDLAWNHAQRTAQSTHVCLLAVAEADPFERQGELLCEMADEAVEQWPEISEFLYHLAYGLRICGEYDQAIACLDSALASSNVSEFSPISTALCVSREKLLERRQLYCEQFQSGRPLRRDVDLGESYKKAKHRMTLVALCAVSAFILFAVFVQILLPRAPIGASLSETLGLVVGYGAVLIGFSCALVYLLAFVLKHERGK</sequence>
<dbReference type="EMBL" id="JAELVF020000001">
    <property type="protein sequence ID" value="MBU7598929.1"/>
    <property type="molecule type" value="Genomic_DNA"/>
</dbReference>
<protein>
    <recommendedName>
        <fullName evidence="4">Tetratricopeptide repeat protein</fullName>
    </recommendedName>
</protein>
<evidence type="ECO:0000313" key="3">
    <source>
        <dbReference type="Proteomes" id="UP000694501"/>
    </source>
</evidence>
<evidence type="ECO:0000313" key="2">
    <source>
        <dbReference type="EMBL" id="MBU7598929.1"/>
    </source>
</evidence>
<keyword evidence="1" id="KW-1133">Transmembrane helix</keyword>